<dbReference type="AlphaFoldDB" id="A0A545V8N5"/>
<keyword evidence="1" id="KW-0472">Membrane</keyword>
<evidence type="ECO:0000313" key="2">
    <source>
        <dbReference type="EMBL" id="TQV97969.1"/>
    </source>
</evidence>
<feature type="transmembrane region" description="Helical" evidence="1">
    <location>
        <begin position="60"/>
        <end position="87"/>
    </location>
</feature>
<comment type="caution">
    <text evidence="2">The sequence shown here is derived from an EMBL/GenBank/DDBJ whole genome shotgun (WGS) entry which is preliminary data.</text>
</comment>
<accession>A0A545V8N5</accession>
<keyword evidence="1" id="KW-0812">Transmembrane</keyword>
<evidence type="ECO:0000256" key="1">
    <source>
        <dbReference type="SAM" id="Phobius"/>
    </source>
</evidence>
<protein>
    <submittedName>
        <fullName evidence="2">Uncharacterized protein</fullName>
    </submittedName>
</protein>
<sequence>MRPLSLLYNHNLPPPPSPPPPLPTSSTLPPPSTYRLFLSFLHLPQLDPCSTHCRFREKPVFFLGIASILASSLPSIYPLSLIANLVFSSSCPASRLLNTTSPPLLVPLHLFSFKWRSDTSP</sequence>
<gene>
    <name evidence="2" type="ORF">IF1G_03712</name>
</gene>
<evidence type="ECO:0000313" key="3">
    <source>
        <dbReference type="Proteomes" id="UP000315783"/>
    </source>
</evidence>
<proteinExistence type="predicted"/>
<organism evidence="2 3">
    <name type="scientific">Cordyceps javanica</name>
    <dbReference type="NCBI Taxonomy" id="43265"/>
    <lineage>
        <taxon>Eukaryota</taxon>
        <taxon>Fungi</taxon>
        <taxon>Dikarya</taxon>
        <taxon>Ascomycota</taxon>
        <taxon>Pezizomycotina</taxon>
        <taxon>Sordariomycetes</taxon>
        <taxon>Hypocreomycetidae</taxon>
        <taxon>Hypocreales</taxon>
        <taxon>Cordycipitaceae</taxon>
        <taxon>Cordyceps</taxon>
    </lineage>
</organism>
<keyword evidence="1" id="KW-1133">Transmembrane helix</keyword>
<name>A0A545V8N5_9HYPO</name>
<dbReference type="EMBL" id="SPUK01000004">
    <property type="protein sequence ID" value="TQV97969.1"/>
    <property type="molecule type" value="Genomic_DNA"/>
</dbReference>
<keyword evidence="3" id="KW-1185">Reference proteome</keyword>
<dbReference type="Proteomes" id="UP000315783">
    <property type="component" value="Unassembled WGS sequence"/>
</dbReference>
<reference evidence="2 3" key="1">
    <citation type="journal article" date="2019" name="Appl. Microbiol. Biotechnol.">
        <title>Genome sequence of Isaria javanica and comparative genome analysis insights into family S53 peptidase evolution in fungal entomopathogens.</title>
        <authorList>
            <person name="Lin R."/>
            <person name="Zhang X."/>
            <person name="Xin B."/>
            <person name="Zou M."/>
            <person name="Gao Y."/>
            <person name="Qin F."/>
            <person name="Hu Q."/>
            <person name="Xie B."/>
            <person name="Cheng X."/>
        </authorList>
    </citation>
    <scope>NUCLEOTIDE SEQUENCE [LARGE SCALE GENOMIC DNA]</scope>
    <source>
        <strain evidence="2 3">IJ1G</strain>
    </source>
</reference>